<dbReference type="Pfam" id="PF00535">
    <property type="entry name" value="Glycos_transf_2"/>
    <property type="match status" value="1"/>
</dbReference>
<evidence type="ECO:0000313" key="11">
    <source>
        <dbReference type="EMBL" id="KSU69377.1"/>
    </source>
</evidence>
<comment type="similarity">
    <text evidence="8">Belongs to the glycosyltransferase 2 family. CrtQ subfamily.</text>
</comment>
<comment type="caution">
    <text evidence="11">The sequence shown here is derived from an EMBL/GenBank/DDBJ whole genome shotgun (WGS) entry which is preliminary data.</text>
</comment>
<dbReference type="AlphaFoldDB" id="A0A0V8I4S0"/>
<dbReference type="RefSeq" id="WP_058269755.1">
    <property type="nucleotide sequence ID" value="NZ_FMAZ01000012.1"/>
</dbReference>
<comment type="subcellular location">
    <subcellularLocation>
        <location evidence="1">Cell membrane</location>
    </subcellularLocation>
</comment>
<reference evidence="11 12" key="1">
    <citation type="journal article" date="2014" name="Arch. Microbiol.">
        <title>Arthrobacter enclensis sp. nov., isolated from sediment sample.</title>
        <authorList>
            <person name="Dastager S.G."/>
            <person name="Liu Q."/>
            <person name="Tang S.K."/>
            <person name="Krishnamurthi S."/>
            <person name="Lee J.C."/>
            <person name="Li W.J."/>
        </authorList>
    </citation>
    <scope>NUCLEOTIDE SEQUENCE [LARGE SCALE GENOMIC DNA]</scope>
    <source>
        <strain evidence="11 12">NIO-1008</strain>
    </source>
</reference>
<keyword evidence="4 11" id="KW-0808">Transferase</keyword>
<comment type="pathway">
    <text evidence="7">Carotenoid biosynthesis; staphyloxanthin biosynthesis; staphyloxanthin from farnesyl diphosphate: step 4/5.</text>
</comment>
<dbReference type="EMBL" id="LNQM01000013">
    <property type="protein sequence ID" value="KSU69377.1"/>
    <property type="molecule type" value="Genomic_DNA"/>
</dbReference>
<keyword evidence="12" id="KW-1185">Reference proteome</keyword>
<gene>
    <name evidence="11" type="ORF">AS031_19130</name>
</gene>
<evidence type="ECO:0000256" key="9">
    <source>
        <dbReference type="ARBA" id="ARBA00040345"/>
    </source>
</evidence>
<dbReference type="PANTHER" id="PTHR43646:SF2">
    <property type="entry name" value="GLYCOSYLTRANSFERASE 2-LIKE DOMAIN-CONTAINING PROTEIN"/>
    <property type="match status" value="1"/>
</dbReference>
<organism evidence="11 12">
    <name type="scientific">Pseudarthrobacter enclensis</name>
    <dbReference type="NCBI Taxonomy" id="993070"/>
    <lineage>
        <taxon>Bacteria</taxon>
        <taxon>Bacillati</taxon>
        <taxon>Actinomycetota</taxon>
        <taxon>Actinomycetes</taxon>
        <taxon>Micrococcales</taxon>
        <taxon>Micrococcaceae</taxon>
        <taxon>Pseudarthrobacter</taxon>
    </lineage>
</organism>
<dbReference type="PANTHER" id="PTHR43646">
    <property type="entry name" value="GLYCOSYLTRANSFERASE"/>
    <property type="match status" value="1"/>
</dbReference>
<evidence type="ECO:0000256" key="7">
    <source>
        <dbReference type="ARBA" id="ARBA00037904"/>
    </source>
</evidence>
<dbReference type="InterPro" id="IPR001173">
    <property type="entry name" value="Glyco_trans_2-like"/>
</dbReference>
<evidence type="ECO:0000256" key="5">
    <source>
        <dbReference type="ARBA" id="ARBA00023136"/>
    </source>
</evidence>
<keyword evidence="2" id="KW-1003">Cell membrane</keyword>
<evidence type="ECO:0000256" key="4">
    <source>
        <dbReference type="ARBA" id="ARBA00022679"/>
    </source>
</evidence>
<dbReference type="SUPFAM" id="SSF53448">
    <property type="entry name" value="Nucleotide-diphospho-sugar transferases"/>
    <property type="match status" value="1"/>
</dbReference>
<dbReference type="GO" id="GO:0005886">
    <property type="term" value="C:plasma membrane"/>
    <property type="evidence" value="ECO:0007669"/>
    <property type="project" value="UniProtKB-SubCell"/>
</dbReference>
<evidence type="ECO:0000256" key="2">
    <source>
        <dbReference type="ARBA" id="ARBA00022475"/>
    </source>
</evidence>
<evidence type="ECO:0000313" key="12">
    <source>
        <dbReference type="Proteomes" id="UP000053199"/>
    </source>
</evidence>
<evidence type="ECO:0000256" key="3">
    <source>
        <dbReference type="ARBA" id="ARBA00022676"/>
    </source>
</evidence>
<feature type="domain" description="Glycosyltransferase 2-like" evidence="10">
    <location>
        <begin position="14"/>
        <end position="146"/>
    </location>
</feature>
<comment type="function">
    <text evidence="6">Catalyzes the glycosylation of 4,4'-diaponeurosporenoate, i.e. the esterification of glucose at the C1'' position with the carboxyl group of 4,4'-diaponeurosporenic acid, to form glycosyl-4,4'-diaponeurosporenoate. This is a step in the biosynthesis of staphyloxanthin, an orange pigment present in most staphylococci strains.</text>
</comment>
<keyword evidence="5" id="KW-0472">Membrane</keyword>
<name>A0A0V8I4S0_9MICC</name>
<dbReference type="STRING" id="993070.AS031_19130"/>
<proteinExistence type="inferred from homology"/>
<evidence type="ECO:0000259" key="10">
    <source>
        <dbReference type="Pfam" id="PF00535"/>
    </source>
</evidence>
<dbReference type="Gene3D" id="3.90.550.10">
    <property type="entry name" value="Spore Coat Polysaccharide Biosynthesis Protein SpsA, Chain A"/>
    <property type="match status" value="1"/>
</dbReference>
<evidence type="ECO:0000256" key="1">
    <source>
        <dbReference type="ARBA" id="ARBA00004236"/>
    </source>
</evidence>
<sequence>MTVPAEHGIRHVGVVIPAHNEERHLAAALTAVRTAVDTLNAARPGVSVRVVVVLDACTDRSGTIARTFAAADARFAVQDVDFRNVGGTRREGIRAVLAGAAARDVPDTQAWIANTDADSRVPPHWLTRQVELADAGSDAVLGSVEPDRNGMDAGLVRAWHARHHLREHHPHIHGANLGVRASAYLAAGGFPAAESGEDRSLVKALRSSGAVISATDTNRVVTSGRLEARAPRGFAGYLLALALGSSGGNVQA</sequence>
<keyword evidence="3" id="KW-0328">Glycosyltransferase</keyword>
<dbReference type="InterPro" id="IPR029044">
    <property type="entry name" value="Nucleotide-diphossugar_trans"/>
</dbReference>
<evidence type="ECO:0000256" key="8">
    <source>
        <dbReference type="ARBA" id="ARBA00038120"/>
    </source>
</evidence>
<evidence type="ECO:0000256" key="6">
    <source>
        <dbReference type="ARBA" id="ARBA00037281"/>
    </source>
</evidence>
<accession>A0A0V8I4S0</accession>
<protein>
    <recommendedName>
        <fullName evidence="9">4,4'-diaponeurosporenoate glycosyltransferase</fullName>
    </recommendedName>
</protein>
<dbReference type="OrthoDB" id="9777873at2"/>
<dbReference type="GO" id="GO:0016757">
    <property type="term" value="F:glycosyltransferase activity"/>
    <property type="evidence" value="ECO:0007669"/>
    <property type="project" value="UniProtKB-KW"/>
</dbReference>
<dbReference type="Proteomes" id="UP000053199">
    <property type="component" value="Unassembled WGS sequence"/>
</dbReference>